<dbReference type="RefSeq" id="XP_070866830.1">
    <property type="nucleotide sequence ID" value="XM_071009275.1"/>
</dbReference>
<keyword evidence="4 6" id="KW-0472">Membrane</keyword>
<proteinExistence type="predicted"/>
<comment type="subcellular location">
    <subcellularLocation>
        <location evidence="1">Membrane</location>
        <topology evidence="1">Multi-pass membrane protein</topology>
    </subcellularLocation>
</comment>
<feature type="transmembrane region" description="Helical" evidence="6">
    <location>
        <begin position="87"/>
        <end position="114"/>
    </location>
</feature>
<evidence type="ECO:0000256" key="3">
    <source>
        <dbReference type="ARBA" id="ARBA00022989"/>
    </source>
</evidence>
<organism evidence="7 8">
    <name type="scientific">Remersonia thermophila</name>
    <dbReference type="NCBI Taxonomy" id="72144"/>
    <lineage>
        <taxon>Eukaryota</taxon>
        <taxon>Fungi</taxon>
        <taxon>Dikarya</taxon>
        <taxon>Ascomycota</taxon>
        <taxon>Pezizomycotina</taxon>
        <taxon>Sordariomycetes</taxon>
        <taxon>Sordariomycetidae</taxon>
        <taxon>Sordariales</taxon>
        <taxon>Sordariales incertae sedis</taxon>
        <taxon>Remersonia</taxon>
    </lineage>
</organism>
<sequence>MGSGDFASTSTSPTRARPSSSPRPFLASGAWHTYQRIHYQSWRLTGLYVSSAVLLVAGFVTRAVGAWDHAHLIKYIFGTRLIYAAPYASLLLQLAVLASLLLLLLLLLLLAGVFRRRSRRAGPAWRANRRRLAPLRTLYAGSGLILARTVFRVVVEYWAVADARAEEAFAVLHSSDKMHTAEAAEAAARLPAEVTHEGFFWVVEAAVLLANHVMWGWRHPRLSLPRSSAVCLDDDGVTEVVGTGDEDDRTFWVTVLDPFDVAGMVARWRDGGEKDVAVVVVGTRLPLRERMEGDTMARGRP</sequence>
<name>A0ABR4DCN2_9PEZI</name>
<dbReference type="Proteomes" id="UP001600064">
    <property type="component" value="Unassembled WGS sequence"/>
</dbReference>
<feature type="transmembrane region" description="Helical" evidence="6">
    <location>
        <begin position="46"/>
        <end position="67"/>
    </location>
</feature>
<keyword evidence="8" id="KW-1185">Reference proteome</keyword>
<feature type="transmembrane region" description="Helical" evidence="6">
    <location>
        <begin position="135"/>
        <end position="155"/>
    </location>
</feature>
<evidence type="ECO:0000256" key="1">
    <source>
        <dbReference type="ARBA" id="ARBA00004141"/>
    </source>
</evidence>
<accession>A0ABR4DCN2</accession>
<reference evidence="7 8" key="1">
    <citation type="journal article" date="2024" name="Commun. Biol.">
        <title>Comparative genomic analysis of thermophilic fungi reveals convergent evolutionary adaptations and gene losses.</title>
        <authorList>
            <person name="Steindorff A.S."/>
            <person name="Aguilar-Pontes M.V."/>
            <person name="Robinson A.J."/>
            <person name="Andreopoulos B."/>
            <person name="LaButti K."/>
            <person name="Kuo A."/>
            <person name="Mondo S."/>
            <person name="Riley R."/>
            <person name="Otillar R."/>
            <person name="Haridas S."/>
            <person name="Lipzen A."/>
            <person name="Grimwood J."/>
            <person name="Schmutz J."/>
            <person name="Clum A."/>
            <person name="Reid I.D."/>
            <person name="Moisan M.C."/>
            <person name="Butler G."/>
            <person name="Nguyen T.T.M."/>
            <person name="Dewar K."/>
            <person name="Conant G."/>
            <person name="Drula E."/>
            <person name="Henrissat B."/>
            <person name="Hansel C."/>
            <person name="Singer S."/>
            <person name="Hutchinson M.I."/>
            <person name="de Vries R.P."/>
            <person name="Natvig D.O."/>
            <person name="Powell A.J."/>
            <person name="Tsang A."/>
            <person name="Grigoriev I.V."/>
        </authorList>
    </citation>
    <scope>NUCLEOTIDE SEQUENCE [LARGE SCALE GENOMIC DNA]</scope>
    <source>
        <strain evidence="7 8">ATCC 22073</strain>
    </source>
</reference>
<keyword evidence="3 6" id="KW-1133">Transmembrane helix</keyword>
<keyword evidence="2 6" id="KW-0812">Transmembrane</keyword>
<evidence type="ECO:0000256" key="4">
    <source>
        <dbReference type="ARBA" id="ARBA00023136"/>
    </source>
</evidence>
<dbReference type="PANTHER" id="PTHR31465:SF13">
    <property type="entry name" value="RTA1 DOMAIN PROTEIN-RELATED"/>
    <property type="match status" value="1"/>
</dbReference>
<evidence type="ECO:0000313" key="8">
    <source>
        <dbReference type="Proteomes" id="UP001600064"/>
    </source>
</evidence>
<protein>
    <submittedName>
        <fullName evidence="7">Uncharacterized protein</fullName>
    </submittedName>
</protein>
<dbReference type="EMBL" id="JAZGUE010000003">
    <property type="protein sequence ID" value="KAL2268103.1"/>
    <property type="molecule type" value="Genomic_DNA"/>
</dbReference>
<evidence type="ECO:0000256" key="6">
    <source>
        <dbReference type="SAM" id="Phobius"/>
    </source>
</evidence>
<gene>
    <name evidence="7" type="ORF">VTJ83DRAFT_2949</name>
</gene>
<feature type="region of interest" description="Disordered" evidence="5">
    <location>
        <begin position="1"/>
        <end position="23"/>
    </location>
</feature>
<dbReference type="PANTHER" id="PTHR31465">
    <property type="entry name" value="PROTEIN RTA1-RELATED"/>
    <property type="match status" value="1"/>
</dbReference>
<evidence type="ECO:0000313" key="7">
    <source>
        <dbReference type="EMBL" id="KAL2268103.1"/>
    </source>
</evidence>
<evidence type="ECO:0000256" key="5">
    <source>
        <dbReference type="SAM" id="MobiDB-lite"/>
    </source>
</evidence>
<feature type="compositionally biased region" description="Low complexity" evidence="5">
    <location>
        <begin position="7"/>
        <end position="23"/>
    </location>
</feature>
<dbReference type="InterPro" id="IPR007568">
    <property type="entry name" value="RTA1"/>
</dbReference>
<evidence type="ECO:0000256" key="2">
    <source>
        <dbReference type="ARBA" id="ARBA00022692"/>
    </source>
</evidence>
<dbReference type="GeneID" id="98123919"/>
<comment type="caution">
    <text evidence="7">The sequence shown here is derived from an EMBL/GenBank/DDBJ whole genome shotgun (WGS) entry which is preliminary data.</text>
</comment>